<dbReference type="Pfam" id="PF00535">
    <property type="entry name" value="Glycos_transf_2"/>
    <property type="match status" value="1"/>
</dbReference>
<dbReference type="InterPro" id="IPR050256">
    <property type="entry name" value="Glycosyltransferase_2"/>
</dbReference>
<organism evidence="3 4">
    <name type="scientific">Neoroseomonas lacus</name>
    <dbReference type="NCBI Taxonomy" id="287609"/>
    <lineage>
        <taxon>Bacteria</taxon>
        <taxon>Pseudomonadati</taxon>
        <taxon>Pseudomonadota</taxon>
        <taxon>Alphaproteobacteria</taxon>
        <taxon>Acetobacterales</taxon>
        <taxon>Acetobacteraceae</taxon>
        <taxon>Neoroseomonas</taxon>
    </lineage>
</organism>
<evidence type="ECO:0000259" key="2">
    <source>
        <dbReference type="Pfam" id="PF00535"/>
    </source>
</evidence>
<sequence>MAAAQDSGGRTGARRRIAVLIPCYNEEVAVPLVIAAFREALPGATIYVYDNNSTDRTREVAAAAGAVVRRETLQGKGNVVRRMFADIEAEAYVLVDGDDTYDATAASEMVRLLLTDRLDMVTAVRVTDAEAGLAYRPGHRFGNRVLTGMVRRIFGDRVSDMLSGYRVFSRRFVKSFPALASGFETETEFTVHALELRLPLGEVRTRYQERPVGSVSKLNTWRDGMRILRTILLLVQRERPLAFFASSGAALLVLAILLAVPLVATYVETGLVPRFPTALLATGLAILAALSMVCGLILDTVSRGRLEARVLAYLAIPMAEDDPEVAGEGLCPSPDLTPPKA</sequence>
<dbReference type="PANTHER" id="PTHR48090:SF7">
    <property type="entry name" value="RFBJ PROTEIN"/>
    <property type="match status" value="1"/>
</dbReference>
<feature type="transmembrane region" description="Helical" evidence="1">
    <location>
        <begin position="241"/>
        <end position="266"/>
    </location>
</feature>
<gene>
    <name evidence="3" type="ORF">GCM10011320_36320</name>
</gene>
<dbReference type="SUPFAM" id="SSF53448">
    <property type="entry name" value="Nucleotide-diphospho-sugar transferases"/>
    <property type="match status" value="1"/>
</dbReference>
<dbReference type="Proteomes" id="UP000661507">
    <property type="component" value="Unassembled WGS sequence"/>
</dbReference>
<proteinExistence type="predicted"/>
<evidence type="ECO:0000313" key="3">
    <source>
        <dbReference type="EMBL" id="GGJ25695.1"/>
    </source>
</evidence>
<dbReference type="AlphaFoldDB" id="A0A917NT18"/>
<dbReference type="GO" id="GO:0016740">
    <property type="term" value="F:transferase activity"/>
    <property type="evidence" value="ECO:0007669"/>
    <property type="project" value="UniProtKB-KW"/>
</dbReference>
<name>A0A917NT18_9PROT</name>
<dbReference type="Gene3D" id="3.90.550.10">
    <property type="entry name" value="Spore Coat Polysaccharide Biosynthesis Protein SpsA, Chain A"/>
    <property type="match status" value="1"/>
</dbReference>
<evidence type="ECO:0000313" key="4">
    <source>
        <dbReference type="Proteomes" id="UP000661507"/>
    </source>
</evidence>
<keyword evidence="3" id="KW-0808">Transferase</keyword>
<feature type="transmembrane region" description="Helical" evidence="1">
    <location>
        <begin position="278"/>
        <end position="298"/>
    </location>
</feature>
<reference evidence="3" key="1">
    <citation type="journal article" date="2014" name="Int. J. Syst. Evol. Microbiol.">
        <title>Complete genome sequence of Corynebacterium casei LMG S-19264T (=DSM 44701T), isolated from a smear-ripened cheese.</title>
        <authorList>
            <consortium name="US DOE Joint Genome Institute (JGI-PGF)"/>
            <person name="Walter F."/>
            <person name="Albersmeier A."/>
            <person name="Kalinowski J."/>
            <person name="Ruckert C."/>
        </authorList>
    </citation>
    <scope>NUCLEOTIDE SEQUENCE</scope>
    <source>
        <strain evidence="3">CGMCC 1.3617</strain>
    </source>
</reference>
<accession>A0A917NT18</accession>
<keyword evidence="4" id="KW-1185">Reference proteome</keyword>
<reference evidence="3" key="2">
    <citation type="submission" date="2020-09" db="EMBL/GenBank/DDBJ databases">
        <authorList>
            <person name="Sun Q."/>
            <person name="Zhou Y."/>
        </authorList>
    </citation>
    <scope>NUCLEOTIDE SEQUENCE</scope>
    <source>
        <strain evidence="3">CGMCC 1.3617</strain>
    </source>
</reference>
<keyword evidence="1" id="KW-0472">Membrane</keyword>
<dbReference type="PANTHER" id="PTHR48090">
    <property type="entry name" value="UNDECAPRENYL-PHOSPHATE 4-DEOXY-4-FORMAMIDO-L-ARABINOSE TRANSFERASE-RELATED"/>
    <property type="match status" value="1"/>
</dbReference>
<dbReference type="InterPro" id="IPR029044">
    <property type="entry name" value="Nucleotide-diphossugar_trans"/>
</dbReference>
<dbReference type="InterPro" id="IPR001173">
    <property type="entry name" value="Glyco_trans_2-like"/>
</dbReference>
<keyword evidence="1" id="KW-0812">Transmembrane</keyword>
<evidence type="ECO:0000256" key="1">
    <source>
        <dbReference type="SAM" id="Phobius"/>
    </source>
</evidence>
<dbReference type="EMBL" id="BMKW01000009">
    <property type="protein sequence ID" value="GGJ25695.1"/>
    <property type="molecule type" value="Genomic_DNA"/>
</dbReference>
<protein>
    <submittedName>
        <fullName evidence="3">Glycosyl transferase</fullName>
    </submittedName>
</protein>
<dbReference type="CDD" id="cd04179">
    <property type="entry name" value="DPM_DPG-synthase_like"/>
    <property type="match status" value="1"/>
</dbReference>
<feature type="domain" description="Glycosyltransferase 2-like" evidence="2">
    <location>
        <begin position="19"/>
        <end position="173"/>
    </location>
</feature>
<keyword evidence="1" id="KW-1133">Transmembrane helix</keyword>
<dbReference type="RefSeq" id="WP_188969227.1">
    <property type="nucleotide sequence ID" value="NZ_BMKW01000009.1"/>
</dbReference>
<comment type="caution">
    <text evidence="3">The sequence shown here is derived from an EMBL/GenBank/DDBJ whole genome shotgun (WGS) entry which is preliminary data.</text>
</comment>